<dbReference type="InterPro" id="IPR016163">
    <property type="entry name" value="Ald_DH_C"/>
</dbReference>
<proteinExistence type="inferred from homology"/>
<dbReference type="GO" id="GO:0004029">
    <property type="term" value="F:aldehyde dehydrogenase (NAD+) activity"/>
    <property type="evidence" value="ECO:0007669"/>
    <property type="project" value="UniProtKB-EC"/>
</dbReference>
<dbReference type="FunFam" id="3.40.309.10:FF:000009">
    <property type="entry name" value="Aldehyde dehydrogenase A"/>
    <property type="match status" value="1"/>
</dbReference>
<evidence type="ECO:0000259" key="7">
    <source>
        <dbReference type="Pfam" id="PF00171"/>
    </source>
</evidence>
<evidence type="ECO:0000256" key="3">
    <source>
        <dbReference type="ARBA" id="ARBA00024226"/>
    </source>
</evidence>
<keyword evidence="9" id="KW-1185">Reference proteome</keyword>
<dbReference type="Proteomes" id="UP000249915">
    <property type="component" value="Unassembled WGS sequence"/>
</dbReference>
<dbReference type="AlphaFoldDB" id="A0A2V4ADJ0"/>
<dbReference type="InterPro" id="IPR016160">
    <property type="entry name" value="Ald_DH_CS_CYS"/>
</dbReference>
<accession>A0A2V4ADJ0</accession>
<dbReference type="InterPro" id="IPR029510">
    <property type="entry name" value="Ald_DH_CS_GLU"/>
</dbReference>
<evidence type="ECO:0000256" key="6">
    <source>
        <dbReference type="RuleBase" id="RU003345"/>
    </source>
</evidence>
<dbReference type="RefSeq" id="WP_112285695.1">
    <property type="nucleotide sequence ID" value="NZ_MASW01000014.1"/>
</dbReference>
<dbReference type="PROSITE" id="PS00070">
    <property type="entry name" value="ALDEHYDE_DEHYDR_CYS"/>
    <property type="match status" value="1"/>
</dbReference>
<dbReference type="EC" id="1.2.1.3" evidence="3"/>
<dbReference type="Gene3D" id="3.40.605.10">
    <property type="entry name" value="Aldehyde Dehydrogenase, Chain A, domain 1"/>
    <property type="match status" value="1"/>
</dbReference>
<name>A0A2V4ADJ0_9PSEU</name>
<protein>
    <recommendedName>
        <fullName evidence="3">aldehyde dehydrogenase (NAD(+))</fullName>
        <ecNumber evidence="3">1.2.1.3</ecNumber>
    </recommendedName>
</protein>
<dbReference type="FunFam" id="3.40.605.10:FF:000007">
    <property type="entry name" value="NAD/NADP-dependent betaine aldehyde dehydrogenase"/>
    <property type="match status" value="1"/>
</dbReference>
<evidence type="ECO:0000256" key="1">
    <source>
        <dbReference type="ARBA" id="ARBA00009986"/>
    </source>
</evidence>
<dbReference type="InterPro" id="IPR016162">
    <property type="entry name" value="Ald_DH_N"/>
</dbReference>
<gene>
    <name evidence="8" type="ORF">BAY60_34380</name>
</gene>
<dbReference type="PROSITE" id="PS00687">
    <property type="entry name" value="ALDEHYDE_DEHYDR_GLU"/>
    <property type="match status" value="1"/>
</dbReference>
<keyword evidence="2 6" id="KW-0560">Oxidoreductase</keyword>
<comment type="caution">
    <text evidence="8">The sequence shown here is derived from an EMBL/GenBank/DDBJ whole genome shotgun (WGS) entry which is preliminary data.</text>
</comment>
<dbReference type="FunFam" id="3.40.605.10:FF:000026">
    <property type="entry name" value="Aldehyde dehydrogenase, putative"/>
    <property type="match status" value="1"/>
</dbReference>
<comment type="similarity">
    <text evidence="1 6">Belongs to the aldehyde dehydrogenase family.</text>
</comment>
<evidence type="ECO:0000256" key="4">
    <source>
        <dbReference type="ARBA" id="ARBA00049194"/>
    </source>
</evidence>
<dbReference type="PANTHER" id="PTHR42804">
    <property type="entry name" value="ALDEHYDE DEHYDROGENASE"/>
    <property type="match status" value="1"/>
</dbReference>
<reference evidence="8 9" key="1">
    <citation type="submission" date="2016-07" db="EMBL/GenBank/DDBJ databases">
        <title>Draft genome sequence of Prauserella muralis DSM 45305, isolated from a mould-covered wall in an indoor environment.</title>
        <authorList>
            <person name="Ruckert C."/>
            <person name="Albersmeier A."/>
            <person name="Jiang C.-L."/>
            <person name="Jiang Y."/>
            <person name="Kalinowski J."/>
            <person name="Schneider O."/>
            <person name="Winkler A."/>
            <person name="Zotchev S.B."/>
        </authorList>
    </citation>
    <scope>NUCLEOTIDE SEQUENCE [LARGE SCALE GENOMIC DNA]</scope>
    <source>
        <strain evidence="8 9">DSM 45305</strain>
    </source>
</reference>
<feature type="active site" evidence="5">
    <location>
        <position position="245"/>
    </location>
</feature>
<dbReference type="CDD" id="cd07138">
    <property type="entry name" value="ALDH_CddD_SSP0762"/>
    <property type="match status" value="1"/>
</dbReference>
<feature type="domain" description="Aldehyde dehydrogenase" evidence="7">
    <location>
        <begin position="15"/>
        <end position="468"/>
    </location>
</feature>
<dbReference type="PANTHER" id="PTHR42804:SF1">
    <property type="entry name" value="ALDEHYDE DEHYDROGENASE-RELATED"/>
    <property type="match status" value="1"/>
</dbReference>
<dbReference type="Gene3D" id="3.40.309.10">
    <property type="entry name" value="Aldehyde Dehydrogenase, Chain A, domain 2"/>
    <property type="match status" value="1"/>
</dbReference>
<organism evidence="8 9">
    <name type="scientific">Prauserella muralis</name>
    <dbReference type="NCBI Taxonomy" id="588067"/>
    <lineage>
        <taxon>Bacteria</taxon>
        <taxon>Bacillati</taxon>
        <taxon>Actinomycetota</taxon>
        <taxon>Actinomycetes</taxon>
        <taxon>Pseudonocardiales</taxon>
        <taxon>Pseudonocardiaceae</taxon>
        <taxon>Prauserella</taxon>
    </lineage>
</organism>
<dbReference type="InterPro" id="IPR015590">
    <property type="entry name" value="Aldehyde_DH_dom"/>
</dbReference>
<dbReference type="EMBL" id="MASW01000014">
    <property type="protein sequence ID" value="PXY17381.1"/>
    <property type="molecule type" value="Genomic_DNA"/>
</dbReference>
<evidence type="ECO:0000313" key="8">
    <source>
        <dbReference type="EMBL" id="PXY17381.1"/>
    </source>
</evidence>
<evidence type="ECO:0000313" key="9">
    <source>
        <dbReference type="Proteomes" id="UP000249915"/>
    </source>
</evidence>
<comment type="catalytic activity">
    <reaction evidence="4">
        <text>an aldehyde + NAD(+) + H2O = a carboxylate + NADH + 2 H(+)</text>
        <dbReference type="Rhea" id="RHEA:16185"/>
        <dbReference type="ChEBI" id="CHEBI:15377"/>
        <dbReference type="ChEBI" id="CHEBI:15378"/>
        <dbReference type="ChEBI" id="CHEBI:17478"/>
        <dbReference type="ChEBI" id="CHEBI:29067"/>
        <dbReference type="ChEBI" id="CHEBI:57540"/>
        <dbReference type="ChEBI" id="CHEBI:57945"/>
        <dbReference type="EC" id="1.2.1.3"/>
    </reaction>
</comment>
<dbReference type="SUPFAM" id="SSF53720">
    <property type="entry name" value="ALDH-like"/>
    <property type="match status" value="1"/>
</dbReference>
<sequence>MDQHDRTQHYIGGQWVQPSGRDRIAVVNPATEQVIGHVPAGTVDDVDRAVTAARNAFDPGVSMAERRDRVARLVAALEPRLPDIATTIGQEIGAPLKVQRGVQTAVPMAIASSYRDLLEETNFEEQVGNSLVIREPYGVVGAITPWNYPLYQVVAKVLPAVAAGCTVVLKPSEVAPLSGYQFVEAAHEAGLPPGVLNLVTGYGPEVGEAVAGHPGVDLVSFTGSTATGRRVASIAADTIKKVCLELGGKSANIILDDADLDTAVKVGVGNAFLNSGQTCAAWTRMLVPESRYNEALLLARQAAQRYTVGDPFDPATRLGPLASQTQQARVRGYIERAVAGGARLVTGGPEPARERGYFIAPTVLADVHSASELAQQEVFGPVLAVMSYRDDDEALRIANDTMYGLSGAIWSADHRRAIALARQIQTGQLDINGAPYNPRAPFGGYKKSGIGRELGPAGLDEYLQTKSVQLPDSVISQQE</sequence>
<evidence type="ECO:0000256" key="5">
    <source>
        <dbReference type="PROSITE-ProRule" id="PRU10007"/>
    </source>
</evidence>
<dbReference type="InterPro" id="IPR016161">
    <property type="entry name" value="Ald_DH/histidinol_DH"/>
</dbReference>
<dbReference type="OrthoDB" id="6882680at2"/>
<evidence type="ECO:0000256" key="2">
    <source>
        <dbReference type="ARBA" id="ARBA00023002"/>
    </source>
</evidence>
<dbReference type="Pfam" id="PF00171">
    <property type="entry name" value="Aldedh"/>
    <property type="match status" value="1"/>
</dbReference>